<reference evidence="3" key="1">
    <citation type="submission" date="2016-02" db="EMBL/GenBank/DDBJ databases">
        <title>WGS assembly of Manihot esculenta.</title>
        <authorList>
            <person name="Bredeson J.V."/>
            <person name="Prochnik S.E."/>
            <person name="Lyons J.B."/>
            <person name="Schmutz J."/>
            <person name="Grimwood J."/>
            <person name="Vrebalov J."/>
            <person name="Bart R.S."/>
            <person name="Amuge T."/>
            <person name="Ferguson M.E."/>
            <person name="Green R."/>
            <person name="Putnam N."/>
            <person name="Stites J."/>
            <person name="Rounsley S."/>
            <person name="Rokhsar D.S."/>
        </authorList>
    </citation>
    <scope>NUCLEOTIDE SEQUENCE [LARGE SCALE GENOMIC DNA]</scope>
    <source>
        <tissue evidence="3">Leaf</tissue>
    </source>
</reference>
<dbReference type="EMBL" id="CM004400">
    <property type="protein sequence ID" value="OAY30432.1"/>
    <property type="molecule type" value="Genomic_DNA"/>
</dbReference>
<sequence>MAILAGGSLDTRVNPEGASESRKNTSPPPFSKIFEFVAYSLGSIIASSVHKWYFFVANWLRVKNLFF</sequence>
<keyword evidence="2" id="KW-0472">Membrane</keyword>
<evidence type="ECO:0000313" key="3">
    <source>
        <dbReference type="EMBL" id="OAY30432.1"/>
    </source>
</evidence>
<evidence type="ECO:0000256" key="2">
    <source>
        <dbReference type="SAM" id="Phobius"/>
    </source>
</evidence>
<accession>A0A2C9UK46</accession>
<proteinExistence type="predicted"/>
<feature type="transmembrane region" description="Helical" evidence="2">
    <location>
        <begin position="36"/>
        <end position="60"/>
    </location>
</feature>
<protein>
    <submittedName>
        <fullName evidence="3">Uncharacterized protein</fullName>
    </submittedName>
</protein>
<feature type="region of interest" description="Disordered" evidence="1">
    <location>
        <begin position="1"/>
        <end position="29"/>
    </location>
</feature>
<keyword evidence="2" id="KW-1133">Transmembrane helix</keyword>
<organism evidence="3">
    <name type="scientific">Manihot esculenta</name>
    <name type="common">Cassava</name>
    <name type="synonym">Jatropha manihot</name>
    <dbReference type="NCBI Taxonomy" id="3983"/>
    <lineage>
        <taxon>Eukaryota</taxon>
        <taxon>Viridiplantae</taxon>
        <taxon>Streptophyta</taxon>
        <taxon>Embryophyta</taxon>
        <taxon>Tracheophyta</taxon>
        <taxon>Spermatophyta</taxon>
        <taxon>Magnoliopsida</taxon>
        <taxon>eudicotyledons</taxon>
        <taxon>Gunneridae</taxon>
        <taxon>Pentapetalae</taxon>
        <taxon>rosids</taxon>
        <taxon>fabids</taxon>
        <taxon>Malpighiales</taxon>
        <taxon>Euphorbiaceae</taxon>
        <taxon>Crotonoideae</taxon>
        <taxon>Manihoteae</taxon>
        <taxon>Manihot</taxon>
    </lineage>
</organism>
<name>A0A2C9UK46_MANES</name>
<gene>
    <name evidence="3" type="ORF">MANES_14G030300</name>
</gene>
<keyword evidence="2" id="KW-0812">Transmembrane</keyword>
<dbReference type="AlphaFoldDB" id="A0A2C9UK46"/>
<evidence type="ECO:0000256" key="1">
    <source>
        <dbReference type="SAM" id="MobiDB-lite"/>
    </source>
</evidence>